<protein>
    <recommendedName>
        <fullName evidence="4">DUF4294 domain-containing protein</fullName>
    </recommendedName>
</protein>
<evidence type="ECO:0000313" key="3">
    <source>
        <dbReference type="Proteomes" id="UP000601108"/>
    </source>
</evidence>
<evidence type="ECO:0000313" key="2">
    <source>
        <dbReference type="EMBL" id="GGX26930.1"/>
    </source>
</evidence>
<comment type="caution">
    <text evidence="2">The sequence shown here is derived from an EMBL/GenBank/DDBJ whole genome shotgun (WGS) entry which is preliminary data.</text>
</comment>
<evidence type="ECO:0000256" key="1">
    <source>
        <dbReference type="SAM" id="SignalP"/>
    </source>
</evidence>
<name>A0A918JY75_9FLAO</name>
<keyword evidence="1" id="KW-0732">Signal</keyword>
<accession>A0A918JY75</accession>
<dbReference type="AlphaFoldDB" id="A0A918JY75"/>
<organism evidence="2 3">
    <name type="scientific">Aquimarina muelleri</name>
    <dbReference type="NCBI Taxonomy" id="279356"/>
    <lineage>
        <taxon>Bacteria</taxon>
        <taxon>Pseudomonadati</taxon>
        <taxon>Bacteroidota</taxon>
        <taxon>Flavobacteriia</taxon>
        <taxon>Flavobacteriales</taxon>
        <taxon>Flavobacteriaceae</taxon>
        <taxon>Aquimarina</taxon>
    </lineage>
</organism>
<dbReference type="Proteomes" id="UP000601108">
    <property type="component" value="Unassembled WGS sequence"/>
</dbReference>
<gene>
    <name evidence="2" type="ORF">GCM10007384_30110</name>
</gene>
<dbReference type="RefSeq" id="WP_027412696.1">
    <property type="nucleotide sequence ID" value="NZ_BMWS01000023.1"/>
</dbReference>
<keyword evidence="3" id="KW-1185">Reference proteome</keyword>
<reference evidence="2 3" key="1">
    <citation type="journal article" date="2014" name="Int. J. Syst. Evol. Microbiol.">
        <title>Complete genome sequence of Corynebacterium casei LMG S-19264T (=DSM 44701T), isolated from a smear-ripened cheese.</title>
        <authorList>
            <consortium name="US DOE Joint Genome Institute (JGI-PGF)"/>
            <person name="Walter F."/>
            <person name="Albersmeier A."/>
            <person name="Kalinowski J."/>
            <person name="Ruckert C."/>
        </authorList>
    </citation>
    <scope>NUCLEOTIDE SEQUENCE [LARGE SCALE GENOMIC DNA]</scope>
    <source>
        <strain evidence="2 3">KCTC 12285</strain>
    </source>
</reference>
<sequence>MKKLLPLLFLFFSLQNYAQTLSKTRILYERKNKIVMNDGKHYEIIVNKPFYSVSDSTIQKHKQITDHVFRLNRVLILKNENTYIELIEWVKENMKIYQSRKPINYNFMENPMYDSLVSPSN</sequence>
<feature type="chain" id="PRO_5037087898" description="DUF4294 domain-containing protein" evidence="1">
    <location>
        <begin position="19"/>
        <end position="121"/>
    </location>
</feature>
<dbReference type="EMBL" id="BMWS01000023">
    <property type="protein sequence ID" value="GGX26930.1"/>
    <property type="molecule type" value="Genomic_DNA"/>
</dbReference>
<evidence type="ECO:0008006" key="4">
    <source>
        <dbReference type="Google" id="ProtNLM"/>
    </source>
</evidence>
<proteinExistence type="predicted"/>
<feature type="signal peptide" evidence="1">
    <location>
        <begin position="1"/>
        <end position="18"/>
    </location>
</feature>